<dbReference type="PANTHER" id="PTHR31302:SF31">
    <property type="entry name" value="PHOSPHODIESTERASE YAEI"/>
    <property type="match status" value="1"/>
</dbReference>
<keyword evidence="1" id="KW-0479">Metal-binding</keyword>
<dbReference type="GO" id="GO:0016020">
    <property type="term" value="C:membrane"/>
    <property type="evidence" value="ECO:0007669"/>
    <property type="project" value="GOC"/>
</dbReference>
<feature type="domain" description="Calcineurin-like phosphoesterase" evidence="3">
    <location>
        <begin position="44"/>
        <end position="216"/>
    </location>
</feature>
<dbReference type="GO" id="GO:0008758">
    <property type="term" value="F:UDP-2,3-diacylglucosamine hydrolase activity"/>
    <property type="evidence" value="ECO:0007669"/>
    <property type="project" value="TreeGrafter"/>
</dbReference>
<evidence type="ECO:0000313" key="4">
    <source>
        <dbReference type="EMBL" id="GIM28725.1"/>
    </source>
</evidence>
<protein>
    <submittedName>
        <fullName evidence="4">Phosphoesterase</fullName>
    </submittedName>
</protein>
<dbReference type="EMBL" id="BOPZ01000009">
    <property type="protein sequence ID" value="GIM28725.1"/>
    <property type="molecule type" value="Genomic_DNA"/>
</dbReference>
<dbReference type="GO" id="GO:0009245">
    <property type="term" value="P:lipid A biosynthetic process"/>
    <property type="evidence" value="ECO:0007669"/>
    <property type="project" value="TreeGrafter"/>
</dbReference>
<dbReference type="GO" id="GO:0046872">
    <property type="term" value="F:metal ion binding"/>
    <property type="evidence" value="ECO:0007669"/>
    <property type="project" value="UniProtKB-KW"/>
</dbReference>
<comment type="caution">
    <text evidence="4">The sequence shown here is derived from an EMBL/GenBank/DDBJ whole genome shotgun (WGS) entry which is preliminary data.</text>
</comment>
<dbReference type="CDD" id="cd07385">
    <property type="entry name" value="MPP_YkuE_C"/>
    <property type="match status" value="1"/>
</dbReference>
<dbReference type="RefSeq" id="WP_212903452.1">
    <property type="nucleotide sequence ID" value="NZ_BOPZ01000009.1"/>
</dbReference>
<dbReference type="AlphaFoldDB" id="A0A919VFS6"/>
<dbReference type="Pfam" id="PF00149">
    <property type="entry name" value="Metallophos"/>
    <property type="match status" value="1"/>
</dbReference>
<organism evidence="4 5">
    <name type="scientific">Clostridium polyendosporum</name>
    <dbReference type="NCBI Taxonomy" id="69208"/>
    <lineage>
        <taxon>Bacteria</taxon>
        <taxon>Bacillati</taxon>
        <taxon>Bacillota</taxon>
        <taxon>Clostridia</taxon>
        <taxon>Eubacteriales</taxon>
        <taxon>Clostridiaceae</taxon>
        <taxon>Clostridium</taxon>
    </lineage>
</organism>
<dbReference type="PANTHER" id="PTHR31302">
    <property type="entry name" value="TRANSMEMBRANE PROTEIN WITH METALLOPHOSPHOESTERASE DOMAIN-RELATED"/>
    <property type="match status" value="1"/>
</dbReference>
<sequence length="279" mass="31910">MKMLKAFFFVTLLIIFLYLQNNLLKITRIKLSFDKLPKSFNGYKIVHLSDLHGKTFGRSNNKLISTINKEKPDLIVITGDLVDVRYFNDNETINFLDQIKQIAPIYYVTGNHELAKGRFTQLEKILKKKGVKILRNSTDMIKKNTEVIALIGIDDPILTDVTDNNINRKLLSMKLEKLLKSTQQSTFKVLLSHRPEQFSLYAEYNIDLTFTGHAHGGQIRLPFTDGLIAPNQGFLPKYTSGKYTLNNSTMIVSRGLGNGSIPIRLFNRPEVIVTTLYRR</sequence>
<evidence type="ECO:0000259" key="3">
    <source>
        <dbReference type="Pfam" id="PF00149"/>
    </source>
</evidence>
<name>A0A919VFS6_9CLOT</name>
<gene>
    <name evidence="4" type="ORF">CPJCM30710_13910</name>
</gene>
<dbReference type="Gene3D" id="3.60.21.10">
    <property type="match status" value="1"/>
</dbReference>
<reference evidence="4" key="1">
    <citation type="submission" date="2021-03" db="EMBL/GenBank/DDBJ databases">
        <title>Taxonomic study of Clostridium polyendosporum from meadow-gley soil under rice.</title>
        <authorList>
            <person name="Kobayashi H."/>
            <person name="Tanizawa Y."/>
            <person name="Yagura M."/>
        </authorList>
    </citation>
    <scope>NUCLEOTIDE SEQUENCE</scope>
    <source>
        <strain evidence="4">JCM 30710</strain>
    </source>
</reference>
<dbReference type="Proteomes" id="UP000679179">
    <property type="component" value="Unassembled WGS sequence"/>
</dbReference>
<dbReference type="SUPFAM" id="SSF56300">
    <property type="entry name" value="Metallo-dependent phosphatases"/>
    <property type="match status" value="1"/>
</dbReference>
<evidence type="ECO:0000256" key="1">
    <source>
        <dbReference type="ARBA" id="ARBA00022723"/>
    </source>
</evidence>
<evidence type="ECO:0000256" key="2">
    <source>
        <dbReference type="ARBA" id="ARBA00022801"/>
    </source>
</evidence>
<proteinExistence type="predicted"/>
<keyword evidence="2" id="KW-0378">Hydrolase</keyword>
<accession>A0A919VFS6</accession>
<dbReference type="InterPro" id="IPR029052">
    <property type="entry name" value="Metallo-depent_PP-like"/>
</dbReference>
<keyword evidence="5" id="KW-1185">Reference proteome</keyword>
<evidence type="ECO:0000313" key="5">
    <source>
        <dbReference type="Proteomes" id="UP000679179"/>
    </source>
</evidence>
<dbReference type="InterPro" id="IPR051158">
    <property type="entry name" value="Metallophosphoesterase_sf"/>
</dbReference>
<dbReference type="InterPro" id="IPR004843">
    <property type="entry name" value="Calcineurin-like_PHP"/>
</dbReference>